<sequence>MDRATSYLYFTGQFYRRSTTKKATLDARGPYRLWRVRPDGTGLKALTDSKQDALMTRLGADRTGVYLERGQRFGSENVLHHLSLRDGTLKRCAELEEFSAGHFSPNGRFVANTSQVYDRQTGKTKEFPEDTIDRAWSPDSKRLYLLDYASRATILELATGKESPAPVLYNCSWLPDGTLVGDSQQEFQGQFPFLYLRPGAANPEKRMLKPLGEPDWRVGLTYRRWWHPLPGKPDWLLAETVGGRSDGEHYTCVLADLKQRTWKPLSLGRLVGISPDGKHIATAEEEWIGAYKRGGQRCGALEIITLATGRRRAITTNLVSITGGFWR</sequence>
<comment type="caution">
    <text evidence="1">The sequence shown here is derived from an EMBL/GenBank/DDBJ whole genome shotgun (WGS) entry which is preliminary data.</text>
</comment>
<evidence type="ECO:0000313" key="1">
    <source>
        <dbReference type="EMBL" id="MBB6049183.1"/>
    </source>
</evidence>
<dbReference type="SUPFAM" id="SSF50969">
    <property type="entry name" value="YVTN repeat-like/Quinoprotein amine dehydrogenase"/>
    <property type="match status" value="1"/>
</dbReference>
<name>A0A7W9SNN1_ARMRO</name>
<accession>A0A7W9SNN1</accession>
<dbReference type="AlphaFoldDB" id="A0A7W9SNN1"/>
<evidence type="ECO:0008006" key="3">
    <source>
        <dbReference type="Google" id="ProtNLM"/>
    </source>
</evidence>
<evidence type="ECO:0000313" key="2">
    <source>
        <dbReference type="Proteomes" id="UP000520814"/>
    </source>
</evidence>
<dbReference type="Proteomes" id="UP000520814">
    <property type="component" value="Unassembled WGS sequence"/>
</dbReference>
<gene>
    <name evidence="1" type="ORF">HNQ39_000945</name>
</gene>
<dbReference type="EMBL" id="JACHGW010000001">
    <property type="protein sequence ID" value="MBB6049183.1"/>
    <property type="molecule type" value="Genomic_DNA"/>
</dbReference>
<protein>
    <recommendedName>
        <fullName evidence="3">WD40 repeat protein</fullName>
    </recommendedName>
</protein>
<dbReference type="RefSeq" id="WP_184192799.1">
    <property type="nucleotide sequence ID" value="NZ_JACHGW010000001.1"/>
</dbReference>
<dbReference type="InterPro" id="IPR011044">
    <property type="entry name" value="Quino_amine_DH_bsu"/>
</dbReference>
<organism evidence="1 2">
    <name type="scientific">Armatimonas rosea</name>
    <dbReference type="NCBI Taxonomy" id="685828"/>
    <lineage>
        <taxon>Bacteria</taxon>
        <taxon>Bacillati</taxon>
        <taxon>Armatimonadota</taxon>
        <taxon>Armatimonadia</taxon>
        <taxon>Armatimonadales</taxon>
        <taxon>Armatimonadaceae</taxon>
        <taxon>Armatimonas</taxon>
    </lineage>
</organism>
<reference evidence="1 2" key="1">
    <citation type="submission" date="2020-08" db="EMBL/GenBank/DDBJ databases">
        <title>Genomic Encyclopedia of Type Strains, Phase IV (KMG-IV): sequencing the most valuable type-strain genomes for metagenomic binning, comparative biology and taxonomic classification.</title>
        <authorList>
            <person name="Goeker M."/>
        </authorList>
    </citation>
    <scope>NUCLEOTIDE SEQUENCE [LARGE SCALE GENOMIC DNA]</scope>
    <source>
        <strain evidence="1 2">DSM 23562</strain>
    </source>
</reference>
<proteinExistence type="predicted"/>
<keyword evidence="2" id="KW-1185">Reference proteome</keyword>